<organism evidence="7 8">
    <name type="scientific">Mesotoga prima</name>
    <dbReference type="NCBI Taxonomy" id="1184387"/>
    <lineage>
        <taxon>Bacteria</taxon>
        <taxon>Thermotogati</taxon>
        <taxon>Thermotogota</taxon>
        <taxon>Thermotogae</taxon>
        <taxon>Kosmotogales</taxon>
        <taxon>Kosmotogaceae</taxon>
        <taxon>Mesotoga</taxon>
    </lineage>
</organism>
<evidence type="ECO:0000256" key="5">
    <source>
        <dbReference type="ARBA" id="ARBA00023136"/>
    </source>
</evidence>
<dbReference type="GO" id="GO:0005886">
    <property type="term" value="C:plasma membrane"/>
    <property type="evidence" value="ECO:0007669"/>
    <property type="project" value="UniProtKB-SubCell"/>
</dbReference>
<protein>
    <submittedName>
        <fullName evidence="7">ABC-type uncharacterized transport system, permease component</fullName>
    </submittedName>
</protein>
<evidence type="ECO:0000313" key="7">
    <source>
        <dbReference type="EMBL" id="KUK82243.1"/>
    </source>
</evidence>
<feature type="transmembrane region" description="Helical" evidence="6">
    <location>
        <begin position="235"/>
        <end position="258"/>
    </location>
</feature>
<evidence type="ECO:0000256" key="1">
    <source>
        <dbReference type="ARBA" id="ARBA00004651"/>
    </source>
</evidence>
<proteinExistence type="predicted"/>
<dbReference type="Proteomes" id="UP000054092">
    <property type="component" value="Unassembled WGS sequence"/>
</dbReference>
<keyword evidence="3 6" id="KW-0812">Transmembrane</keyword>
<dbReference type="InterPro" id="IPR001851">
    <property type="entry name" value="ABC_transp_permease"/>
</dbReference>
<dbReference type="EMBL" id="LGGP01000008">
    <property type="protein sequence ID" value="KUK82243.1"/>
    <property type="molecule type" value="Genomic_DNA"/>
</dbReference>
<evidence type="ECO:0000256" key="4">
    <source>
        <dbReference type="ARBA" id="ARBA00022989"/>
    </source>
</evidence>
<gene>
    <name evidence="7" type="ORF">XD94_0095</name>
</gene>
<keyword evidence="4 6" id="KW-1133">Transmembrane helix</keyword>
<sequence length="343" mass="36777">MTSFQDLRRSLLVIGIALIAGLLLVVLMSEEPINSARSFFLSVFSDRFYFGNLISNAIPLILTGLAASIAFSSSSFNLGIEGQVYLGAFVGTATGILLSGNLSGTIGITAMILVSFLFGAGAASLSAVLKIRMGVSELISSLLLSNGLILVVDYFVEGPFNDRQSGLAASLSLPANLRFSRLMQPSSLHTGIFFSLIVAFVLWFLMFRTREGFKLRISGKNRMFAHYSGVNTSKVIFWSLFLSGGLASTAGIIDVIGAHGRVMRGFSAGYGWNGIAVALIARNHPLFVIPAALFFAYLESGAQISSIEASVTPELAKIVQAVVFFLVTAEALAPVSFRRRRYV</sequence>
<name>A0A101HT87_9BACT</name>
<comment type="caution">
    <text evidence="7">The sequence shown here is derived from an EMBL/GenBank/DDBJ whole genome shotgun (WGS) entry which is preliminary data.</text>
</comment>
<evidence type="ECO:0000256" key="3">
    <source>
        <dbReference type="ARBA" id="ARBA00022692"/>
    </source>
</evidence>
<dbReference type="PANTHER" id="PTHR47089:SF1">
    <property type="entry name" value="GUANOSINE ABC TRANSPORTER PERMEASE PROTEIN NUPP"/>
    <property type="match status" value="1"/>
</dbReference>
<reference evidence="8" key="1">
    <citation type="journal article" date="2015" name="MBio">
        <title>Genome-Resolved Metagenomic Analysis Reveals Roles for Candidate Phyla and Other Microbial Community Members in Biogeochemical Transformations in Oil Reservoirs.</title>
        <authorList>
            <person name="Hu P."/>
            <person name="Tom L."/>
            <person name="Singh A."/>
            <person name="Thomas B.C."/>
            <person name="Baker B.J."/>
            <person name="Piceno Y.M."/>
            <person name="Andersen G.L."/>
            <person name="Banfield J.F."/>
        </authorList>
    </citation>
    <scope>NUCLEOTIDE SEQUENCE [LARGE SCALE GENOMIC DNA]</scope>
</reference>
<comment type="subcellular location">
    <subcellularLocation>
        <location evidence="1">Cell membrane</location>
        <topology evidence="1">Multi-pass membrane protein</topology>
    </subcellularLocation>
</comment>
<evidence type="ECO:0000256" key="2">
    <source>
        <dbReference type="ARBA" id="ARBA00022475"/>
    </source>
</evidence>
<dbReference type="PATRIC" id="fig|1184387.3.peg.342"/>
<feature type="transmembrane region" description="Helical" evidence="6">
    <location>
        <begin position="188"/>
        <end position="206"/>
    </location>
</feature>
<evidence type="ECO:0000313" key="8">
    <source>
        <dbReference type="Proteomes" id="UP000054092"/>
    </source>
</evidence>
<evidence type="ECO:0000256" key="6">
    <source>
        <dbReference type="SAM" id="Phobius"/>
    </source>
</evidence>
<feature type="transmembrane region" description="Helical" evidence="6">
    <location>
        <begin position="12"/>
        <end position="29"/>
    </location>
</feature>
<dbReference type="CDD" id="cd06580">
    <property type="entry name" value="TM_PBP1_transp_TpRbsC_like"/>
    <property type="match status" value="1"/>
</dbReference>
<feature type="transmembrane region" description="Helical" evidence="6">
    <location>
        <begin position="318"/>
        <end position="337"/>
    </location>
</feature>
<dbReference type="PANTHER" id="PTHR47089">
    <property type="entry name" value="ABC TRANSPORTER, PERMEASE PROTEIN"/>
    <property type="match status" value="1"/>
</dbReference>
<dbReference type="AlphaFoldDB" id="A0A101HT87"/>
<keyword evidence="5 6" id="KW-0472">Membrane</keyword>
<accession>A0A101HT87</accession>
<feature type="transmembrane region" description="Helical" evidence="6">
    <location>
        <begin position="84"/>
        <end position="102"/>
    </location>
</feature>
<feature type="transmembrane region" description="Helical" evidence="6">
    <location>
        <begin position="108"/>
        <end position="129"/>
    </location>
</feature>
<feature type="transmembrane region" description="Helical" evidence="6">
    <location>
        <begin position="49"/>
        <end position="72"/>
    </location>
</feature>
<dbReference type="GO" id="GO:0022857">
    <property type="term" value="F:transmembrane transporter activity"/>
    <property type="evidence" value="ECO:0007669"/>
    <property type="project" value="InterPro"/>
</dbReference>
<dbReference type="Pfam" id="PF02653">
    <property type="entry name" value="BPD_transp_2"/>
    <property type="match status" value="1"/>
</dbReference>
<keyword evidence="2" id="KW-1003">Cell membrane</keyword>